<dbReference type="PANTHER" id="PTHR43281:SF1">
    <property type="entry name" value="FARNESYL DIPHOSPHATE SYNTHASE"/>
    <property type="match status" value="1"/>
</dbReference>
<dbReference type="PROSITE" id="PS00723">
    <property type="entry name" value="POLYPRENYL_SYNTHASE_1"/>
    <property type="match status" value="1"/>
</dbReference>
<dbReference type="RefSeq" id="WP_168606636.1">
    <property type="nucleotide sequence ID" value="NZ_CP038852.1"/>
</dbReference>
<dbReference type="InterPro" id="IPR000092">
    <property type="entry name" value="Polyprenyl_synt"/>
</dbReference>
<keyword evidence="3 7" id="KW-0808">Transferase</keyword>
<dbReference type="Gene3D" id="1.10.600.10">
    <property type="entry name" value="Farnesyl Diphosphate Synthase"/>
    <property type="match status" value="1"/>
</dbReference>
<evidence type="ECO:0000256" key="5">
    <source>
        <dbReference type="ARBA" id="ARBA00022842"/>
    </source>
</evidence>
<evidence type="ECO:0000256" key="6">
    <source>
        <dbReference type="ARBA" id="ARBA00023229"/>
    </source>
</evidence>
<proteinExistence type="inferred from homology"/>
<keyword evidence="6" id="KW-0414">Isoprene biosynthesis</keyword>
<dbReference type="SFLD" id="SFLDS00005">
    <property type="entry name" value="Isoprenoid_Synthase_Type_I"/>
    <property type="match status" value="1"/>
</dbReference>
<name>A0A6H1Q1Q4_9PROT</name>
<keyword evidence="4" id="KW-0479">Metal-binding</keyword>
<keyword evidence="5" id="KW-0460">Magnesium</keyword>
<evidence type="ECO:0000313" key="8">
    <source>
        <dbReference type="EMBL" id="QIZ20754.1"/>
    </source>
</evidence>
<dbReference type="GO" id="GO:0004659">
    <property type="term" value="F:prenyltransferase activity"/>
    <property type="evidence" value="ECO:0007669"/>
    <property type="project" value="InterPro"/>
</dbReference>
<evidence type="ECO:0000256" key="3">
    <source>
        <dbReference type="ARBA" id="ARBA00022679"/>
    </source>
</evidence>
<dbReference type="Proteomes" id="UP000501094">
    <property type="component" value="Chromosome"/>
</dbReference>
<dbReference type="SUPFAM" id="SSF48576">
    <property type="entry name" value="Terpenoid synthases"/>
    <property type="match status" value="1"/>
</dbReference>
<dbReference type="AlphaFoldDB" id="A0A6H1Q1Q4"/>
<dbReference type="CDD" id="cd00685">
    <property type="entry name" value="Trans_IPPS_HT"/>
    <property type="match status" value="1"/>
</dbReference>
<dbReference type="GO" id="GO:0016114">
    <property type="term" value="P:terpenoid biosynthetic process"/>
    <property type="evidence" value="ECO:0007669"/>
    <property type="project" value="UniProtKB-ARBA"/>
</dbReference>
<comment type="similarity">
    <text evidence="2 7">Belongs to the FPP/GGPP synthase family.</text>
</comment>
<dbReference type="PANTHER" id="PTHR43281">
    <property type="entry name" value="FARNESYL DIPHOSPHATE SYNTHASE"/>
    <property type="match status" value="1"/>
</dbReference>
<dbReference type="KEGG" id="peg:E5R92_03005"/>
<evidence type="ECO:0000256" key="1">
    <source>
        <dbReference type="ARBA" id="ARBA00001946"/>
    </source>
</evidence>
<dbReference type="GO" id="GO:0046872">
    <property type="term" value="F:metal ion binding"/>
    <property type="evidence" value="ECO:0007669"/>
    <property type="project" value="UniProtKB-KW"/>
</dbReference>
<dbReference type="SFLD" id="SFLDG01017">
    <property type="entry name" value="Polyprenyl_Transferase_Like"/>
    <property type="match status" value="1"/>
</dbReference>
<gene>
    <name evidence="8" type="ORF">E5R92_03005</name>
</gene>
<comment type="cofactor">
    <cofactor evidence="1">
        <name>Mg(2+)</name>
        <dbReference type="ChEBI" id="CHEBI:18420"/>
    </cofactor>
</comment>
<dbReference type="PROSITE" id="PS00444">
    <property type="entry name" value="POLYPRENYL_SYNTHASE_2"/>
    <property type="match status" value="1"/>
</dbReference>
<organism evidence="8 9">
    <name type="scientific">Candidatus Pelagibacter giovannonii</name>
    <dbReference type="NCBI Taxonomy" id="2563896"/>
    <lineage>
        <taxon>Bacteria</taxon>
        <taxon>Pseudomonadati</taxon>
        <taxon>Pseudomonadota</taxon>
        <taxon>Alphaproteobacteria</taxon>
        <taxon>Candidatus Pelagibacterales</taxon>
        <taxon>Candidatus Pelagibacteraceae</taxon>
        <taxon>Candidatus Pelagibacter</taxon>
    </lineage>
</organism>
<dbReference type="FunFam" id="1.10.600.10:FF:000001">
    <property type="entry name" value="Geranylgeranyl diphosphate synthase"/>
    <property type="match status" value="1"/>
</dbReference>
<reference evidence="8 9" key="1">
    <citation type="journal article" date="2020" name="Nat. Microbiol.">
        <title>Lysogenic host-virus interactions in SAR11 marine bacteria.</title>
        <authorList>
            <person name="Morris R.M."/>
            <person name="Cain K.R."/>
            <person name="Hvorecny K.L."/>
            <person name="Kollman J.M."/>
        </authorList>
    </citation>
    <scope>NUCLEOTIDE SEQUENCE [LARGE SCALE GENOMIC DNA]</scope>
    <source>
        <strain evidence="8 9">NP1</strain>
    </source>
</reference>
<protein>
    <submittedName>
        <fullName evidence="8">Polyprenyl synthetase family protein</fullName>
    </submittedName>
</protein>
<evidence type="ECO:0000313" key="9">
    <source>
        <dbReference type="Proteomes" id="UP000501094"/>
    </source>
</evidence>
<evidence type="ECO:0000256" key="7">
    <source>
        <dbReference type="RuleBase" id="RU004466"/>
    </source>
</evidence>
<evidence type="ECO:0000256" key="4">
    <source>
        <dbReference type="ARBA" id="ARBA00022723"/>
    </source>
</evidence>
<dbReference type="EMBL" id="CP038852">
    <property type="protein sequence ID" value="QIZ20754.1"/>
    <property type="molecule type" value="Genomic_DNA"/>
</dbReference>
<evidence type="ECO:0000256" key="2">
    <source>
        <dbReference type="ARBA" id="ARBA00006706"/>
    </source>
</evidence>
<accession>A0A6H1Q1Q4</accession>
<dbReference type="InterPro" id="IPR033749">
    <property type="entry name" value="Polyprenyl_synt_CS"/>
</dbReference>
<dbReference type="InterPro" id="IPR008949">
    <property type="entry name" value="Isoprenoid_synthase_dom_sf"/>
</dbReference>
<keyword evidence="9" id="KW-1185">Reference proteome</keyword>
<dbReference type="Pfam" id="PF00348">
    <property type="entry name" value="polyprenyl_synt"/>
    <property type="match status" value="1"/>
</dbReference>
<sequence>MQNKLSKIAKDTNLFLKRFIKKQKRTELVAAMEYGLFPGGKKIRSKILIDIGSIFKINYKTLIAIGAAVECIHAYSLIHDDLPCMDDDRIRRGKISTHIKFGESTAVLAGNSLLTMAFEILVSSSLKINEKIKVDLVKKLSETSGHLGIAGGQYLDLSFEKKKVSKSKIIDMEIKKTGKLFSFCSAVPVIIKRKSNKQIKFFENIGSNIGLLFQIADDLIDFKGSTVIAGKITGKDKKKGKATLISLLGYQNAIKYADKIKSKIINDLNKYSSNTNSLDETLDYILKRNK</sequence>